<gene>
    <name evidence="1" type="ORF">CDV36_014673</name>
</gene>
<dbReference type="OrthoDB" id="10435622at2759"/>
<sequence length="312" mass="35871">MTTLQRIRASRGEPCWPCFHAEFTGMYHRLRRAEDRSMNEPFPLEWVVQPCTWRINAASHTKCMYCSDKPTECIRVPALLEGNFKDLMDTIDYFRMIISARGGSPTGYALAGTAQTNVMKSLVKLAIAFDHIVNYHKDEHTMRGGTQEALKPHLEKYQLKFDKRRQDLATGAALQRHTYPDDGLVRLTRDDHEFYVWSSRVYEFYDDLASGLELGLVPEEAISIIVTHIPIVRPYASNPLPNAVLSELTTLMNRHWEELSMIGETVAVSRYPLSLQPRKSQPAPDDADSWEEWLDTEVFNRLHLLPDTRMAD</sequence>
<organism evidence="1 2">
    <name type="scientific">Fusarium kuroshium</name>
    <dbReference type="NCBI Taxonomy" id="2010991"/>
    <lineage>
        <taxon>Eukaryota</taxon>
        <taxon>Fungi</taxon>
        <taxon>Dikarya</taxon>
        <taxon>Ascomycota</taxon>
        <taxon>Pezizomycotina</taxon>
        <taxon>Sordariomycetes</taxon>
        <taxon>Hypocreomycetidae</taxon>
        <taxon>Hypocreales</taxon>
        <taxon>Nectriaceae</taxon>
        <taxon>Fusarium</taxon>
        <taxon>Fusarium solani species complex</taxon>
    </lineage>
</organism>
<dbReference type="AlphaFoldDB" id="A0A3M2RH60"/>
<accession>A0A3M2RH60</accession>
<reference evidence="1 2" key="1">
    <citation type="submission" date="2017-06" db="EMBL/GenBank/DDBJ databases">
        <title>Comparative genomic analysis of Ambrosia Fusariam Clade fungi.</title>
        <authorList>
            <person name="Stajich J.E."/>
            <person name="Carrillo J."/>
            <person name="Kijimoto T."/>
            <person name="Eskalen A."/>
            <person name="O'Donnell K."/>
            <person name="Kasson M."/>
        </authorList>
    </citation>
    <scope>NUCLEOTIDE SEQUENCE [LARGE SCALE GENOMIC DNA]</scope>
    <source>
        <strain evidence="1">UCR3666</strain>
    </source>
</reference>
<keyword evidence="2" id="KW-1185">Reference proteome</keyword>
<comment type="caution">
    <text evidence="1">The sequence shown here is derived from an EMBL/GenBank/DDBJ whole genome shotgun (WGS) entry which is preliminary data.</text>
</comment>
<evidence type="ECO:0000313" key="2">
    <source>
        <dbReference type="Proteomes" id="UP000277212"/>
    </source>
</evidence>
<dbReference type="Proteomes" id="UP000277212">
    <property type="component" value="Unassembled WGS sequence"/>
</dbReference>
<name>A0A3M2RH60_9HYPO</name>
<proteinExistence type="predicted"/>
<protein>
    <submittedName>
        <fullName evidence="1">Uncharacterized protein</fullName>
    </submittedName>
</protein>
<evidence type="ECO:0000313" key="1">
    <source>
        <dbReference type="EMBL" id="RMJ04660.1"/>
    </source>
</evidence>
<dbReference type="EMBL" id="NKUJ01000480">
    <property type="protein sequence ID" value="RMJ04660.1"/>
    <property type="molecule type" value="Genomic_DNA"/>
</dbReference>